<comment type="caution">
    <text evidence="2">The sequence shown here is derived from an EMBL/GenBank/DDBJ whole genome shotgun (WGS) entry which is preliminary data.</text>
</comment>
<protein>
    <submittedName>
        <fullName evidence="2">Uncharacterized protein</fullName>
    </submittedName>
</protein>
<feature type="region of interest" description="Disordered" evidence="1">
    <location>
        <begin position="116"/>
        <end position="137"/>
    </location>
</feature>
<evidence type="ECO:0000256" key="1">
    <source>
        <dbReference type="SAM" id="MobiDB-lite"/>
    </source>
</evidence>
<sequence>MMLYARGAALATMDKLNRSCVGVKRGGGVKFVRMGDYFDEMVLEQAKLLVQGYDAIAAQGDRLDKAGCAYGQRDRLVSILHDCLSHKPRDQALFDTAAAAKRTTFPRALPAIPVSPSGSIDLTHPSKSAGRRKGAPREHSLKALVEDGLTIGTAALIVDFAAGIKVKLEHGI</sequence>
<evidence type="ECO:0000313" key="2">
    <source>
        <dbReference type="EMBL" id="KAF6741031.1"/>
    </source>
</evidence>
<evidence type="ECO:0000313" key="3">
    <source>
        <dbReference type="Proteomes" id="UP000521943"/>
    </source>
</evidence>
<keyword evidence="3" id="KW-1185">Reference proteome</keyword>
<dbReference type="AlphaFoldDB" id="A0A8H6H857"/>
<gene>
    <name evidence="2" type="ORF">DFP72DRAFT_1085194</name>
</gene>
<accession>A0A8H6H857</accession>
<reference evidence="2 3" key="1">
    <citation type="submission" date="2020-07" db="EMBL/GenBank/DDBJ databases">
        <title>Comparative genomics of pyrophilous fungi reveals a link between fire events and developmental genes.</title>
        <authorList>
            <consortium name="DOE Joint Genome Institute"/>
            <person name="Steindorff A.S."/>
            <person name="Carver A."/>
            <person name="Calhoun S."/>
            <person name="Stillman K."/>
            <person name="Liu H."/>
            <person name="Lipzen A."/>
            <person name="Pangilinan J."/>
            <person name="Labutti K."/>
            <person name="Bruns T.D."/>
            <person name="Grigoriev I.V."/>
        </authorList>
    </citation>
    <scope>NUCLEOTIDE SEQUENCE [LARGE SCALE GENOMIC DNA]</scope>
    <source>
        <strain evidence="2 3">CBS 144469</strain>
    </source>
</reference>
<organism evidence="2 3">
    <name type="scientific">Ephemerocybe angulata</name>
    <dbReference type="NCBI Taxonomy" id="980116"/>
    <lineage>
        <taxon>Eukaryota</taxon>
        <taxon>Fungi</taxon>
        <taxon>Dikarya</taxon>
        <taxon>Basidiomycota</taxon>
        <taxon>Agaricomycotina</taxon>
        <taxon>Agaricomycetes</taxon>
        <taxon>Agaricomycetidae</taxon>
        <taxon>Agaricales</taxon>
        <taxon>Agaricineae</taxon>
        <taxon>Psathyrellaceae</taxon>
        <taxon>Ephemerocybe</taxon>
    </lineage>
</organism>
<dbReference type="Proteomes" id="UP000521943">
    <property type="component" value="Unassembled WGS sequence"/>
</dbReference>
<dbReference type="EMBL" id="JACGCI010000302">
    <property type="protein sequence ID" value="KAF6741031.1"/>
    <property type="molecule type" value="Genomic_DNA"/>
</dbReference>
<proteinExistence type="predicted"/>
<name>A0A8H6H857_9AGAR</name>